<keyword evidence="2 7" id="KW-0812">Transmembrane</keyword>
<feature type="domain" description="Malectin-like" evidence="9">
    <location>
        <begin position="28"/>
        <end position="346"/>
    </location>
</feature>
<dbReference type="InterPro" id="IPR024788">
    <property type="entry name" value="Malectin-like_Carb-bd_dom"/>
</dbReference>
<keyword evidence="4 7" id="KW-1133">Transmembrane helix</keyword>
<accession>A0A397YTF6</accession>
<evidence type="ECO:0000256" key="5">
    <source>
        <dbReference type="ARBA" id="ARBA00023136"/>
    </source>
</evidence>
<dbReference type="PANTHER" id="PTHR45631:SF120">
    <property type="entry name" value="KINASE-LIKE PROTEIN-RELATED"/>
    <property type="match status" value="1"/>
</dbReference>
<evidence type="ECO:0000259" key="9">
    <source>
        <dbReference type="Pfam" id="PF12819"/>
    </source>
</evidence>
<evidence type="ECO:0000256" key="7">
    <source>
        <dbReference type="SAM" id="Phobius"/>
    </source>
</evidence>
<dbReference type="Pfam" id="PF12819">
    <property type="entry name" value="Malectin_like"/>
    <property type="match status" value="1"/>
</dbReference>
<keyword evidence="3 8" id="KW-0732">Signal</keyword>
<evidence type="ECO:0000256" key="4">
    <source>
        <dbReference type="ARBA" id="ARBA00022989"/>
    </source>
</evidence>
<dbReference type="Proteomes" id="UP000264353">
    <property type="component" value="Chromosome A6"/>
</dbReference>
<evidence type="ECO:0000313" key="10">
    <source>
        <dbReference type="EMBL" id="RID56697.1"/>
    </source>
</evidence>
<evidence type="ECO:0000256" key="1">
    <source>
        <dbReference type="ARBA" id="ARBA00004167"/>
    </source>
</evidence>
<evidence type="ECO:0000256" key="3">
    <source>
        <dbReference type="ARBA" id="ARBA00022729"/>
    </source>
</evidence>
<protein>
    <recommendedName>
        <fullName evidence="9">Malectin-like domain-containing protein</fullName>
    </recommendedName>
</protein>
<name>A0A397YTF6_BRACM</name>
<evidence type="ECO:0000256" key="2">
    <source>
        <dbReference type="ARBA" id="ARBA00022692"/>
    </source>
</evidence>
<evidence type="ECO:0000256" key="6">
    <source>
        <dbReference type="SAM" id="MobiDB-lite"/>
    </source>
</evidence>
<feature type="signal peptide" evidence="8">
    <location>
        <begin position="1"/>
        <end position="16"/>
    </location>
</feature>
<dbReference type="EMBL" id="CM010633">
    <property type="protein sequence ID" value="RID56697.1"/>
    <property type="molecule type" value="Genomic_DNA"/>
</dbReference>
<evidence type="ECO:0000313" key="11">
    <source>
        <dbReference type="Proteomes" id="UP000264353"/>
    </source>
</evidence>
<organism evidence="10 11">
    <name type="scientific">Brassica campestris</name>
    <name type="common">Field mustard</name>
    <dbReference type="NCBI Taxonomy" id="3711"/>
    <lineage>
        <taxon>Eukaryota</taxon>
        <taxon>Viridiplantae</taxon>
        <taxon>Streptophyta</taxon>
        <taxon>Embryophyta</taxon>
        <taxon>Tracheophyta</taxon>
        <taxon>Spermatophyta</taxon>
        <taxon>Magnoliopsida</taxon>
        <taxon>eudicotyledons</taxon>
        <taxon>Gunneridae</taxon>
        <taxon>Pentapetalae</taxon>
        <taxon>rosids</taxon>
        <taxon>malvids</taxon>
        <taxon>Brassicales</taxon>
        <taxon>Brassicaceae</taxon>
        <taxon>Brassiceae</taxon>
        <taxon>Brassica</taxon>
    </lineage>
</organism>
<feature type="chain" id="PRO_5017363599" description="Malectin-like domain-containing protein" evidence="8">
    <location>
        <begin position="17"/>
        <end position="473"/>
    </location>
</feature>
<dbReference type="AlphaFoldDB" id="A0A397YTF6"/>
<dbReference type="PANTHER" id="PTHR45631">
    <property type="entry name" value="OS07G0107800 PROTEIN-RELATED"/>
    <property type="match status" value="1"/>
</dbReference>
<sequence length="473" mass="51459">MLIMAVLLLLTLLSLSSPILSLSKYINIDCGASESYLDSDKVKLWAGDKGFTTTGKSFGNSLKNPLNTLRFFPSGKKNCYSNIPVTKSRKTLVRTLFFYGNYDDRSSAPSFDVVYDGKHRDTVQFTNKPQVNNLVIFISEVIYSPASDNISVCLIRTSKSDVPFVSSIEVYGLDADMYDGVGPDEGLIRRSLVPNGFKNITRDTFGRLWFPLKPNDTGYTELKTPAPSIDITGVLNKPPANVMAKALSQDIITLTTKTLPVTGSQLIYLALYFSEPKSLGRTIKRSFNVFLDDKQLNSAPIVPVFGKVTELVVRDIVATWQSKVIFRSTNYSMLPPIVNAMELYSISKGVGGDYGGGGQSGDDPDDDRNKGREKKKPKPNEDARLKFEAAKQAATATQQGKPKPKLPVILSASLASAFAAISSVFLAIFCKRSQNAKSQSNTEPATSTGSAAEAGVEPLVGQQLASDSKPPRN</sequence>
<evidence type="ECO:0000256" key="8">
    <source>
        <dbReference type="SAM" id="SignalP"/>
    </source>
</evidence>
<reference evidence="10 11" key="1">
    <citation type="submission" date="2018-06" db="EMBL/GenBank/DDBJ databases">
        <title>WGS assembly of Brassica rapa FPsc.</title>
        <authorList>
            <person name="Bowman J."/>
            <person name="Kohchi T."/>
            <person name="Yamato K."/>
            <person name="Jenkins J."/>
            <person name="Shu S."/>
            <person name="Ishizaki K."/>
            <person name="Yamaoka S."/>
            <person name="Nishihama R."/>
            <person name="Nakamura Y."/>
            <person name="Berger F."/>
            <person name="Adam C."/>
            <person name="Aki S."/>
            <person name="Althoff F."/>
            <person name="Araki T."/>
            <person name="Arteaga-Vazquez M."/>
            <person name="Balasubrmanian S."/>
            <person name="Bauer D."/>
            <person name="Boehm C."/>
            <person name="Briginshaw L."/>
            <person name="Caballero-Perez J."/>
            <person name="Catarino B."/>
            <person name="Chen F."/>
            <person name="Chiyoda S."/>
            <person name="Chovatia M."/>
            <person name="Davies K."/>
            <person name="Delmans M."/>
            <person name="Demura T."/>
            <person name="Dierschke T."/>
            <person name="Dolan L."/>
            <person name="Dorantes-Acosta A."/>
            <person name="Eklund D."/>
            <person name="Florent S."/>
            <person name="Flores-Sandoval E."/>
            <person name="Fujiyama A."/>
            <person name="Fukuzawa H."/>
            <person name="Galik B."/>
            <person name="Grimanelli D."/>
            <person name="Grimwood J."/>
            <person name="Grossniklaus U."/>
            <person name="Hamada T."/>
            <person name="Haseloff J."/>
            <person name="Hetherington A."/>
            <person name="Higo A."/>
            <person name="Hirakawa Y."/>
            <person name="Hundley H."/>
            <person name="Ikeda Y."/>
            <person name="Inoue K."/>
            <person name="Inoue S."/>
            <person name="Ishida S."/>
            <person name="Jia Q."/>
            <person name="Kakita M."/>
            <person name="Kanazawa T."/>
            <person name="Kawai Y."/>
            <person name="Kawashima T."/>
            <person name="Kennedy M."/>
            <person name="Kinose K."/>
            <person name="Kinoshita T."/>
            <person name="Kohara Y."/>
            <person name="Koide E."/>
            <person name="Komatsu K."/>
            <person name="Kopischke S."/>
            <person name="Kubo M."/>
            <person name="Kyozuka J."/>
            <person name="Lagercrantz U."/>
            <person name="Lin S."/>
            <person name="Lindquist E."/>
            <person name="Lipzen A."/>
            <person name="Lu C."/>
            <person name="Luna E."/>
            <person name="Martienssen R."/>
            <person name="Minamino N."/>
            <person name="Mizutani M."/>
            <person name="Mizutani M."/>
            <person name="Mochizuki N."/>
            <person name="Monte I."/>
            <person name="Mosher R."/>
            <person name="Nagasaki H."/>
            <person name="Nakagami H."/>
            <person name="Naramoto S."/>
            <person name="Nishitani K."/>
            <person name="Ohtani M."/>
            <person name="Okamoto T."/>
            <person name="Okumura M."/>
            <person name="Phillips J."/>
            <person name="Pollak B."/>
            <person name="Reinders A."/>
            <person name="Roevekamp M."/>
            <person name="Sano R."/>
            <person name="Sawa S."/>
            <person name="Schmid M."/>
            <person name="Shirakawa M."/>
            <person name="Solano R."/>
            <person name="Spunde A."/>
            <person name="Suetsugu N."/>
            <person name="Sugano S."/>
            <person name="Sugiyama A."/>
            <person name="Sun R."/>
            <person name="Suzuki Y."/>
            <person name="Takenaka M."/>
            <person name="Takezawa D."/>
            <person name="Tomogane H."/>
            <person name="Tsuzuki M."/>
            <person name="Ueda T."/>
            <person name="Umeda M."/>
            <person name="Ward J."/>
            <person name="Watanabe Y."/>
            <person name="Yazaki K."/>
            <person name="Yokoyama R."/>
            <person name="Yoshitake Y."/>
            <person name="Yotsui I."/>
            <person name="Zachgo S."/>
            <person name="Schmutz J."/>
        </authorList>
    </citation>
    <scope>NUCLEOTIDE SEQUENCE [LARGE SCALE GENOMIC DNA]</scope>
    <source>
        <strain evidence="11">cv. B-3</strain>
    </source>
</reference>
<dbReference type="GO" id="GO:0016020">
    <property type="term" value="C:membrane"/>
    <property type="evidence" value="ECO:0007669"/>
    <property type="project" value="UniProtKB-SubCell"/>
</dbReference>
<comment type="subcellular location">
    <subcellularLocation>
        <location evidence="1">Membrane</location>
        <topology evidence="1">Single-pass membrane protein</topology>
    </subcellularLocation>
</comment>
<feature type="region of interest" description="Disordered" evidence="6">
    <location>
        <begin position="354"/>
        <end position="384"/>
    </location>
</feature>
<feature type="transmembrane region" description="Helical" evidence="7">
    <location>
        <begin position="408"/>
        <end position="430"/>
    </location>
</feature>
<proteinExistence type="predicted"/>
<feature type="region of interest" description="Disordered" evidence="6">
    <location>
        <begin position="435"/>
        <end position="473"/>
    </location>
</feature>
<feature type="compositionally biased region" description="Polar residues" evidence="6">
    <location>
        <begin position="435"/>
        <end position="450"/>
    </location>
</feature>
<keyword evidence="5 7" id="KW-0472">Membrane</keyword>
<gene>
    <name evidence="10" type="ORF">BRARA_F00125</name>
</gene>